<accession>A0A848H0R8</accession>
<sequence>MNPIKLHRLALSGHCHRVELLLSLLGLPYEVVDVDLAAGEHKRPPFLALNAFGQVPVIEDGDVVVADSNAILVYLESRYAPGRWMPRDPLAAAQVQRWLSVAAGPLAFGPALARVIKLFGRSDDPAPAVARGQQLLAVMEGELAARPWLAGDAPTLADIANYAYVARAPEGGVSLQDFPAVRSWLERVEALPGFLPFPRSAVGLPS</sequence>
<dbReference type="CDD" id="cd03206">
    <property type="entry name" value="GST_C_7"/>
    <property type="match status" value="1"/>
</dbReference>
<dbReference type="PANTHER" id="PTHR44051:SF2">
    <property type="entry name" value="HYPOTHETICAL GLUTATHIONE S-TRANSFERASE LIKE PROTEIN"/>
    <property type="match status" value="1"/>
</dbReference>
<reference evidence="3 4" key="1">
    <citation type="submission" date="2020-04" db="EMBL/GenBank/DDBJ databases">
        <title>Ramlibacter sp. G-1-2-2 isolated from soil.</title>
        <authorList>
            <person name="Dahal R.H."/>
        </authorList>
    </citation>
    <scope>NUCLEOTIDE SEQUENCE [LARGE SCALE GENOMIC DNA]</scope>
    <source>
        <strain evidence="3 4">G-1-2-2</strain>
    </source>
</reference>
<evidence type="ECO:0000313" key="4">
    <source>
        <dbReference type="Proteomes" id="UP000541185"/>
    </source>
</evidence>
<feature type="domain" description="GST C-terminal" evidence="2">
    <location>
        <begin position="88"/>
        <end position="206"/>
    </location>
</feature>
<dbReference type="SFLD" id="SFLDG01151">
    <property type="entry name" value="Main.2:_Nu-like"/>
    <property type="match status" value="1"/>
</dbReference>
<dbReference type="RefSeq" id="WP_169417359.1">
    <property type="nucleotide sequence ID" value="NZ_JABBFX010000001.1"/>
</dbReference>
<dbReference type="Pfam" id="PF13409">
    <property type="entry name" value="GST_N_2"/>
    <property type="match status" value="1"/>
</dbReference>
<dbReference type="SFLD" id="SFLDG00358">
    <property type="entry name" value="Main_(cytGST)"/>
    <property type="match status" value="1"/>
</dbReference>
<dbReference type="SUPFAM" id="SSF52833">
    <property type="entry name" value="Thioredoxin-like"/>
    <property type="match status" value="1"/>
</dbReference>
<dbReference type="SFLD" id="SFLDS00019">
    <property type="entry name" value="Glutathione_Transferase_(cytos"/>
    <property type="match status" value="1"/>
</dbReference>
<dbReference type="InterPro" id="IPR036249">
    <property type="entry name" value="Thioredoxin-like_sf"/>
</dbReference>
<evidence type="ECO:0000259" key="2">
    <source>
        <dbReference type="PROSITE" id="PS50405"/>
    </source>
</evidence>
<dbReference type="InterPro" id="IPR004046">
    <property type="entry name" value="GST_C"/>
</dbReference>
<keyword evidence="4" id="KW-1185">Reference proteome</keyword>
<dbReference type="Pfam" id="PF00043">
    <property type="entry name" value="GST_C"/>
    <property type="match status" value="1"/>
</dbReference>
<dbReference type="InterPro" id="IPR036282">
    <property type="entry name" value="Glutathione-S-Trfase_C_sf"/>
</dbReference>
<organism evidence="3 4">
    <name type="scientific">Ramlibacter agri</name>
    <dbReference type="NCBI Taxonomy" id="2728837"/>
    <lineage>
        <taxon>Bacteria</taxon>
        <taxon>Pseudomonadati</taxon>
        <taxon>Pseudomonadota</taxon>
        <taxon>Betaproteobacteria</taxon>
        <taxon>Burkholderiales</taxon>
        <taxon>Comamonadaceae</taxon>
        <taxon>Ramlibacter</taxon>
    </lineage>
</organism>
<gene>
    <name evidence="3" type="ORF">HHL11_05155</name>
</gene>
<protein>
    <submittedName>
        <fullName evidence="3">Glutathione S-transferase</fullName>
    </submittedName>
</protein>
<dbReference type="InterPro" id="IPR010987">
    <property type="entry name" value="Glutathione-S-Trfase_C-like"/>
</dbReference>
<dbReference type="CDD" id="cd03056">
    <property type="entry name" value="GST_N_4"/>
    <property type="match status" value="1"/>
</dbReference>
<name>A0A848H0R8_9BURK</name>
<dbReference type="AlphaFoldDB" id="A0A848H0R8"/>
<dbReference type="EMBL" id="JABBFX010000001">
    <property type="protein sequence ID" value="NML43129.1"/>
    <property type="molecule type" value="Genomic_DNA"/>
</dbReference>
<evidence type="ECO:0000313" key="3">
    <source>
        <dbReference type="EMBL" id="NML43129.1"/>
    </source>
</evidence>
<comment type="caution">
    <text evidence="3">The sequence shown here is derived from an EMBL/GenBank/DDBJ whole genome shotgun (WGS) entry which is preliminary data.</text>
</comment>
<dbReference type="PANTHER" id="PTHR44051">
    <property type="entry name" value="GLUTATHIONE S-TRANSFERASE-RELATED"/>
    <property type="match status" value="1"/>
</dbReference>
<dbReference type="Proteomes" id="UP000541185">
    <property type="component" value="Unassembled WGS sequence"/>
</dbReference>
<keyword evidence="3" id="KW-0808">Transferase</keyword>
<dbReference type="PROSITE" id="PS50404">
    <property type="entry name" value="GST_NTER"/>
    <property type="match status" value="1"/>
</dbReference>
<dbReference type="InterPro" id="IPR040079">
    <property type="entry name" value="Glutathione_S-Trfase"/>
</dbReference>
<dbReference type="PROSITE" id="PS50405">
    <property type="entry name" value="GST_CTER"/>
    <property type="match status" value="1"/>
</dbReference>
<dbReference type="Gene3D" id="1.20.1050.10">
    <property type="match status" value="1"/>
</dbReference>
<feature type="domain" description="GST N-terminal" evidence="1">
    <location>
        <begin position="2"/>
        <end position="83"/>
    </location>
</feature>
<dbReference type="Gene3D" id="3.40.30.10">
    <property type="entry name" value="Glutaredoxin"/>
    <property type="match status" value="1"/>
</dbReference>
<dbReference type="GO" id="GO:0016740">
    <property type="term" value="F:transferase activity"/>
    <property type="evidence" value="ECO:0007669"/>
    <property type="project" value="UniProtKB-KW"/>
</dbReference>
<dbReference type="InterPro" id="IPR004045">
    <property type="entry name" value="Glutathione_S-Trfase_N"/>
</dbReference>
<dbReference type="SUPFAM" id="SSF47616">
    <property type="entry name" value="GST C-terminal domain-like"/>
    <property type="match status" value="1"/>
</dbReference>
<evidence type="ECO:0000259" key="1">
    <source>
        <dbReference type="PROSITE" id="PS50404"/>
    </source>
</evidence>
<proteinExistence type="predicted"/>